<feature type="compositionally biased region" description="Basic and acidic residues" evidence="1">
    <location>
        <begin position="133"/>
        <end position="144"/>
    </location>
</feature>
<feature type="region of interest" description="Disordered" evidence="1">
    <location>
        <begin position="92"/>
        <end position="153"/>
    </location>
</feature>
<accession>A0ABW1TXL4</accession>
<dbReference type="Proteomes" id="UP001596270">
    <property type="component" value="Unassembled WGS sequence"/>
</dbReference>
<name>A0ABW1TXL4_9BURK</name>
<evidence type="ECO:0000313" key="3">
    <source>
        <dbReference type="Proteomes" id="UP001596270"/>
    </source>
</evidence>
<gene>
    <name evidence="2" type="ORF">ACFQND_14355</name>
</gene>
<dbReference type="RefSeq" id="WP_371438268.1">
    <property type="nucleotide sequence ID" value="NZ_JBHSRS010000077.1"/>
</dbReference>
<dbReference type="EMBL" id="JBHSRS010000077">
    <property type="protein sequence ID" value="MFC6282406.1"/>
    <property type="molecule type" value="Genomic_DNA"/>
</dbReference>
<comment type="caution">
    <text evidence="2">The sequence shown here is derived from an EMBL/GenBank/DDBJ whole genome shotgun (WGS) entry which is preliminary data.</text>
</comment>
<proteinExistence type="predicted"/>
<reference evidence="3" key="1">
    <citation type="journal article" date="2019" name="Int. J. Syst. Evol. Microbiol.">
        <title>The Global Catalogue of Microorganisms (GCM) 10K type strain sequencing project: providing services to taxonomists for standard genome sequencing and annotation.</title>
        <authorList>
            <consortium name="The Broad Institute Genomics Platform"/>
            <consortium name="The Broad Institute Genome Sequencing Center for Infectious Disease"/>
            <person name="Wu L."/>
            <person name="Ma J."/>
        </authorList>
    </citation>
    <scope>NUCLEOTIDE SEQUENCE [LARGE SCALE GENOMIC DNA]</scope>
    <source>
        <strain evidence="3">CCUG 39402</strain>
    </source>
</reference>
<evidence type="ECO:0000313" key="2">
    <source>
        <dbReference type="EMBL" id="MFC6282406.1"/>
    </source>
</evidence>
<evidence type="ECO:0000256" key="1">
    <source>
        <dbReference type="SAM" id="MobiDB-lite"/>
    </source>
</evidence>
<protein>
    <submittedName>
        <fullName evidence="2">Uncharacterized protein</fullName>
    </submittedName>
</protein>
<keyword evidence="3" id="KW-1185">Reference proteome</keyword>
<sequence>MPSSEKIAIAAHLHVLLRRKTGRVTDTEWMASNQEYAAEITRFAREKAAEDGHPDLAAWADKLEEIMATPDAKQRVPLVRMVSDAVKDRSLPVVSSAPVPDRQSAQSVNTEEEVYPESGFIESTFGAIFGEGDPNHPKKPRDPNAPRYVKGLR</sequence>
<organism evidence="2 3">
    <name type="scientific">Polaromonas aquatica</name>
    <dbReference type="NCBI Taxonomy" id="332657"/>
    <lineage>
        <taxon>Bacteria</taxon>
        <taxon>Pseudomonadati</taxon>
        <taxon>Pseudomonadota</taxon>
        <taxon>Betaproteobacteria</taxon>
        <taxon>Burkholderiales</taxon>
        <taxon>Comamonadaceae</taxon>
        <taxon>Polaromonas</taxon>
    </lineage>
</organism>